<accession>A0A0P7XYW0</accession>
<comment type="caution">
    <text evidence="3">The sequence shown here is derived from an EMBL/GenBank/DDBJ whole genome shotgun (WGS) entry which is preliminary data.</text>
</comment>
<evidence type="ECO:0000256" key="1">
    <source>
        <dbReference type="SAM" id="MobiDB-lite"/>
    </source>
</evidence>
<protein>
    <submittedName>
        <fullName evidence="3">Uncharacterized protein</fullName>
    </submittedName>
</protein>
<evidence type="ECO:0000256" key="2">
    <source>
        <dbReference type="SAM" id="Phobius"/>
    </source>
</evidence>
<keyword evidence="2" id="KW-1133">Transmembrane helix</keyword>
<proteinExistence type="predicted"/>
<sequence>MEDNMTKIIIAVVALVTAIIGGALISINKSRKRNSKSSQDNISIKGNKNKVIGGDDNSKN</sequence>
<dbReference type="AlphaFoldDB" id="A0A0P7XYW0"/>
<evidence type="ECO:0000313" key="4">
    <source>
        <dbReference type="Proteomes" id="UP000050421"/>
    </source>
</evidence>
<feature type="region of interest" description="Disordered" evidence="1">
    <location>
        <begin position="30"/>
        <end position="60"/>
    </location>
</feature>
<keyword evidence="2" id="KW-0472">Membrane</keyword>
<reference evidence="3 4" key="1">
    <citation type="submission" date="2015-09" db="EMBL/GenBank/DDBJ databases">
        <title>Identification and resolution of microdiversity through metagenomic sequencing of parallel consortia.</title>
        <authorList>
            <person name="Nelson W.C."/>
            <person name="Romine M.F."/>
            <person name="Lindemann S.R."/>
        </authorList>
    </citation>
    <scope>NUCLEOTIDE SEQUENCE [LARGE SCALE GENOMIC DNA]</scope>
    <source>
        <strain evidence="3">HL-49</strain>
    </source>
</reference>
<organism evidence="3 4">
    <name type="scientific">Algoriphagus marincola HL-49</name>
    <dbReference type="NCBI Taxonomy" id="1305737"/>
    <lineage>
        <taxon>Bacteria</taxon>
        <taxon>Pseudomonadati</taxon>
        <taxon>Bacteroidota</taxon>
        <taxon>Cytophagia</taxon>
        <taxon>Cytophagales</taxon>
        <taxon>Cyclobacteriaceae</taxon>
        <taxon>Algoriphagus</taxon>
    </lineage>
</organism>
<dbReference type="Proteomes" id="UP000050421">
    <property type="component" value="Unassembled WGS sequence"/>
</dbReference>
<feature type="transmembrane region" description="Helical" evidence="2">
    <location>
        <begin position="6"/>
        <end position="27"/>
    </location>
</feature>
<dbReference type="PATRIC" id="fig|1305737.6.peg.3613"/>
<evidence type="ECO:0000313" key="3">
    <source>
        <dbReference type="EMBL" id="KPQ12988.1"/>
    </source>
</evidence>
<dbReference type="STRING" id="1305737.GCA_000526355_02761"/>
<gene>
    <name evidence="3" type="ORF">HLUCCX10_14390</name>
</gene>
<dbReference type="EMBL" id="LJXT01000109">
    <property type="protein sequence ID" value="KPQ12988.1"/>
    <property type="molecule type" value="Genomic_DNA"/>
</dbReference>
<keyword evidence="2" id="KW-0812">Transmembrane</keyword>
<name>A0A0P7XYW0_9BACT</name>